<feature type="region of interest" description="Disordered" evidence="1">
    <location>
        <begin position="102"/>
        <end position="138"/>
    </location>
</feature>
<protein>
    <submittedName>
        <fullName evidence="3">Uncharacterized protein</fullName>
    </submittedName>
</protein>
<dbReference type="WBParaSite" id="nRc.2.0.1.t26888-RA">
    <property type="protein sequence ID" value="nRc.2.0.1.t26888-RA"/>
    <property type="gene ID" value="nRc.2.0.1.g26888"/>
</dbReference>
<accession>A0A915JLA3</accession>
<dbReference type="AlphaFoldDB" id="A0A915JLA3"/>
<feature type="compositionally biased region" description="Basic residues" evidence="1">
    <location>
        <begin position="129"/>
        <end position="138"/>
    </location>
</feature>
<sequence length="138" mass="15469">MAAKNSTKKGQKRMAEKKEEGGEEFIGIPTQTFLRKVRIGPNFVTFRKSEMDKMVSDIVAEKKKERKQKAKEPIVDEATNDRFEALETKFDTLMALVKSSVIGKETETAEGQSPSAKEVEGSDMETPRAKKRARSIAD</sequence>
<evidence type="ECO:0000313" key="2">
    <source>
        <dbReference type="Proteomes" id="UP000887565"/>
    </source>
</evidence>
<keyword evidence="2" id="KW-1185">Reference proteome</keyword>
<reference evidence="3" key="1">
    <citation type="submission" date="2022-11" db="UniProtKB">
        <authorList>
            <consortium name="WormBaseParasite"/>
        </authorList>
    </citation>
    <scope>IDENTIFICATION</scope>
</reference>
<evidence type="ECO:0000256" key="1">
    <source>
        <dbReference type="SAM" id="MobiDB-lite"/>
    </source>
</evidence>
<name>A0A915JLA3_ROMCU</name>
<feature type="compositionally biased region" description="Basic and acidic residues" evidence="1">
    <location>
        <begin position="117"/>
        <end position="128"/>
    </location>
</feature>
<organism evidence="2 3">
    <name type="scientific">Romanomermis culicivorax</name>
    <name type="common">Nematode worm</name>
    <dbReference type="NCBI Taxonomy" id="13658"/>
    <lineage>
        <taxon>Eukaryota</taxon>
        <taxon>Metazoa</taxon>
        <taxon>Ecdysozoa</taxon>
        <taxon>Nematoda</taxon>
        <taxon>Enoplea</taxon>
        <taxon>Dorylaimia</taxon>
        <taxon>Mermithida</taxon>
        <taxon>Mermithoidea</taxon>
        <taxon>Mermithidae</taxon>
        <taxon>Romanomermis</taxon>
    </lineage>
</organism>
<feature type="compositionally biased region" description="Basic residues" evidence="1">
    <location>
        <begin position="1"/>
        <end position="12"/>
    </location>
</feature>
<proteinExistence type="predicted"/>
<dbReference type="Proteomes" id="UP000887565">
    <property type="component" value="Unplaced"/>
</dbReference>
<feature type="region of interest" description="Disordered" evidence="1">
    <location>
        <begin position="1"/>
        <end position="23"/>
    </location>
</feature>
<evidence type="ECO:0000313" key="3">
    <source>
        <dbReference type="WBParaSite" id="nRc.2.0.1.t26888-RA"/>
    </source>
</evidence>